<evidence type="ECO:0000259" key="10">
    <source>
        <dbReference type="Pfam" id="PF00155"/>
    </source>
</evidence>
<dbReference type="Proteomes" id="UP001595533">
    <property type="component" value="Unassembled WGS sequence"/>
</dbReference>
<comment type="cofactor">
    <cofactor evidence="1 9">
        <name>pyridoxal 5'-phosphate</name>
        <dbReference type="ChEBI" id="CHEBI:597326"/>
    </cofactor>
</comment>
<keyword evidence="9" id="KW-0028">Amino-acid biosynthesis</keyword>
<dbReference type="InterPro" id="IPR015422">
    <property type="entry name" value="PyrdxlP-dep_Trfase_small"/>
</dbReference>
<evidence type="ECO:0000256" key="4">
    <source>
        <dbReference type="ARBA" id="ARBA00011738"/>
    </source>
</evidence>
<feature type="domain" description="Aminotransferase class I/classII large" evidence="10">
    <location>
        <begin position="41"/>
        <end position="370"/>
    </location>
</feature>
<evidence type="ECO:0000256" key="2">
    <source>
        <dbReference type="ARBA" id="ARBA00005011"/>
    </source>
</evidence>
<protein>
    <recommendedName>
        <fullName evidence="9">Histidinol-phosphate aminotransferase</fullName>
        <ecNumber evidence="9">2.6.1.9</ecNumber>
    </recommendedName>
    <alternativeName>
        <fullName evidence="9">Imidazole acetol-phosphate transaminase</fullName>
    </alternativeName>
</protein>
<dbReference type="EC" id="2.6.1.9" evidence="9"/>
<sequence>MKHQKTMTDFKKLAVPGVRQLNPYIPGKPISELERELGIENIIKLASNENPLGPSPKAMKAIEKEMDELALYPDGNGFELKKVLAEKHQVGMDQITLGNGSNDVLVLLAEAYLSPDVSAMYSQYSFAVYPIAIQAVGAIHQMIPATTWEDERPLGCDLPAMKAAINEKTRMIFIANPNNPTGSFLHKEELYAFIKSVAEDVIIVLDEAYLEYASPEERVDGSLWLDEFPNLVITRTFSKAYGLAGFRVGYCLSNPEIANVLNRIRQPFNVNSLALAAATAAIGDEAFLARSMQVNASGMQMLADCCEQLGLRYVPSKGNFLLVDFGQDAMPVYQNMLELGIITRPVANYGLTNCLRITIGTETEMQRMVSVMEQVCG</sequence>
<keyword evidence="7 9" id="KW-0663">Pyridoxal phosphate</keyword>
<dbReference type="InterPro" id="IPR050106">
    <property type="entry name" value="HistidinolP_aminotransfase"/>
</dbReference>
<dbReference type="PROSITE" id="PS00599">
    <property type="entry name" value="AA_TRANSFER_CLASS_2"/>
    <property type="match status" value="1"/>
</dbReference>
<comment type="similarity">
    <text evidence="3 9">Belongs to the class-II pyridoxal-phosphate-dependent aminotransferase family. Histidinol-phosphate aminotransferase subfamily.</text>
</comment>
<name>A0ABV7JFI9_9GAMM</name>
<dbReference type="HAMAP" id="MF_01023">
    <property type="entry name" value="HisC_aminotrans_2"/>
    <property type="match status" value="1"/>
</dbReference>
<dbReference type="InterPro" id="IPR015421">
    <property type="entry name" value="PyrdxlP-dep_Trfase_major"/>
</dbReference>
<dbReference type="Gene3D" id="3.90.1150.10">
    <property type="entry name" value="Aspartate Aminotransferase, domain 1"/>
    <property type="match status" value="1"/>
</dbReference>
<dbReference type="RefSeq" id="WP_232781886.1">
    <property type="nucleotide sequence ID" value="NZ_JBHRTS010000009.1"/>
</dbReference>
<dbReference type="InterPro" id="IPR001917">
    <property type="entry name" value="Aminotrans_II_pyridoxalP_BS"/>
</dbReference>
<dbReference type="GO" id="GO:0004400">
    <property type="term" value="F:histidinol-phosphate transaminase activity"/>
    <property type="evidence" value="ECO:0007669"/>
    <property type="project" value="UniProtKB-EC"/>
</dbReference>
<dbReference type="EMBL" id="JBHRTS010000009">
    <property type="protein sequence ID" value="MFC3195629.1"/>
    <property type="molecule type" value="Genomic_DNA"/>
</dbReference>
<comment type="pathway">
    <text evidence="2 9">Amino-acid biosynthesis; L-histidine biosynthesis; L-histidine from 5-phospho-alpha-D-ribose 1-diphosphate: step 7/9.</text>
</comment>
<keyword evidence="9" id="KW-0368">Histidine biosynthesis</keyword>
<dbReference type="Gene3D" id="3.40.640.10">
    <property type="entry name" value="Type I PLP-dependent aspartate aminotransferase-like (Major domain)"/>
    <property type="match status" value="1"/>
</dbReference>
<evidence type="ECO:0000256" key="1">
    <source>
        <dbReference type="ARBA" id="ARBA00001933"/>
    </source>
</evidence>
<gene>
    <name evidence="9 11" type="primary">hisC</name>
    <name evidence="11" type="ORF">ACFODZ_15350</name>
</gene>
<evidence type="ECO:0000313" key="11">
    <source>
        <dbReference type="EMBL" id="MFC3195629.1"/>
    </source>
</evidence>
<organism evidence="11 12">
    <name type="scientific">Marinicella sediminis</name>
    <dbReference type="NCBI Taxonomy" id="1792834"/>
    <lineage>
        <taxon>Bacteria</taxon>
        <taxon>Pseudomonadati</taxon>
        <taxon>Pseudomonadota</taxon>
        <taxon>Gammaproteobacteria</taxon>
        <taxon>Lysobacterales</taxon>
        <taxon>Marinicellaceae</taxon>
        <taxon>Marinicella</taxon>
    </lineage>
</organism>
<feature type="modified residue" description="N6-(pyridoxal phosphate)lysine" evidence="9">
    <location>
        <position position="239"/>
    </location>
</feature>
<reference evidence="12" key="1">
    <citation type="journal article" date="2019" name="Int. J. Syst. Evol. Microbiol.">
        <title>The Global Catalogue of Microorganisms (GCM) 10K type strain sequencing project: providing services to taxonomists for standard genome sequencing and annotation.</title>
        <authorList>
            <consortium name="The Broad Institute Genomics Platform"/>
            <consortium name="The Broad Institute Genome Sequencing Center for Infectious Disease"/>
            <person name="Wu L."/>
            <person name="Ma J."/>
        </authorList>
    </citation>
    <scope>NUCLEOTIDE SEQUENCE [LARGE SCALE GENOMIC DNA]</scope>
    <source>
        <strain evidence="12">KCTC 42953</strain>
    </source>
</reference>
<proteinExistence type="inferred from homology"/>
<evidence type="ECO:0000256" key="5">
    <source>
        <dbReference type="ARBA" id="ARBA00022576"/>
    </source>
</evidence>
<comment type="caution">
    <text evidence="11">The sequence shown here is derived from an EMBL/GenBank/DDBJ whole genome shotgun (WGS) entry which is preliminary data.</text>
</comment>
<accession>A0ABV7JFI9</accession>
<dbReference type="PANTHER" id="PTHR43643:SF3">
    <property type="entry name" value="HISTIDINOL-PHOSPHATE AMINOTRANSFERASE"/>
    <property type="match status" value="1"/>
</dbReference>
<keyword evidence="5 9" id="KW-0032">Aminotransferase</keyword>
<dbReference type="InterPro" id="IPR005861">
    <property type="entry name" value="HisP_aminotrans"/>
</dbReference>
<dbReference type="InterPro" id="IPR015424">
    <property type="entry name" value="PyrdxlP-dep_Trfase"/>
</dbReference>
<evidence type="ECO:0000256" key="3">
    <source>
        <dbReference type="ARBA" id="ARBA00007970"/>
    </source>
</evidence>
<keyword evidence="6 9" id="KW-0808">Transferase</keyword>
<dbReference type="CDD" id="cd00609">
    <property type="entry name" value="AAT_like"/>
    <property type="match status" value="1"/>
</dbReference>
<evidence type="ECO:0000256" key="8">
    <source>
        <dbReference type="ARBA" id="ARBA00047481"/>
    </source>
</evidence>
<evidence type="ECO:0000256" key="6">
    <source>
        <dbReference type="ARBA" id="ARBA00022679"/>
    </source>
</evidence>
<dbReference type="NCBIfam" id="TIGR01141">
    <property type="entry name" value="hisC"/>
    <property type="match status" value="1"/>
</dbReference>
<dbReference type="SUPFAM" id="SSF53383">
    <property type="entry name" value="PLP-dependent transferases"/>
    <property type="match status" value="1"/>
</dbReference>
<evidence type="ECO:0000256" key="9">
    <source>
        <dbReference type="HAMAP-Rule" id="MF_01023"/>
    </source>
</evidence>
<comment type="catalytic activity">
    <reaction evidence="8 9">
        <text>L-histidinol phosphate + 2-oxoglutarate = 3-(imidazol-4-yl)-2-oxopropyl phosphate + L-glutamate</text>
        <dbReference type="Rhea" id="RHEA:23744"/>
        <dbReference type="ChEBI" id="CHEBI:16810"/>
        <dbReference type="ChEBI" id="CHEBI:29985"/>
        <dbReference type="ChEBI" id="CHEBI:57766"/>
        <dbReference type="ChEBI" id="CHEBI:57980"/>
        <dbReference type="EC" id="2.6.1.9"/>
    </reaction>
</comment>
<dbReference type="InterPro" id="IPR004839">
    <property type="entry name" value="Aminotransferase_I/II_large"/>
</dbReference>
<dbReference type="PANTHER" id="PTHR43643">
    <property type="entry name" value="HISTIDINOL-PHOSPHATE AMINOTRANSFERASE 2"/>
    <property type="match status" value="1"/>
</dbReference>
<dbReference type="Pfam" id="PF00155">
    <property type="entry name" value="Aminotran_1_2"/>
    <property type="match status" value="1"/>
</dbReference>
<evidence type="ECO:0000313" key="12">
    <source>
        <dbReference type="Proteomes" id="UP001595533"/>
    </source>
</evidence>
<evidence type="ECO:0000256" key="7">
    <source>
        <dbReference type="ARBA" id="ARBA00022898"/>
    </source>
</evidence>
<comment type="subunit">
    <text evidence="4 9">Homodimer.</text>
</comment>
<keyword evidence="12" id="KW-1185">Reference proteome</keyword>